<dbReference type="Pfam" id="PF12705">
    <property type="entry name" value="PDDEXK_1"/>
    <property type="match status" value="1"/>
</dbReference>
<evidence type="ECO:0000313" key="3">
    <source>
        <dbReference type="Proteomes" id="UP000034543"/>
    </source>
</evidence>
<evidence type="ECO:0000313" key="2">
    <source>
        <dbReference type="EMBL" id="KKS85866.1"/>
    </source>
</evidence>
<dbReference type="STRING" id="1618436.UV59_C0004G0014"/>
<dbReference type="InterPro" id="IPR038726">
    <property type="entry name" value="PDDEXK_AddAB-type"/>
</dbReference>
<reference evidence="2 3" key="1">
    <citation type="journal article" date="2015" name="Nature">
        <title>rRNA introns, odd ribosomes, and small enigmatic genomes across a large radiation of phyla.</title>
        <authorList>
            <person name="Brown C.T."/>
            <person name="Hug L.A."/>
            <person name="Thomas B.C."/>
            <person name="Sharon I."/>
            <person name="Castelle C.J."/>
            <person name="Singh A."/>
            <person name="Wilkins M.J."/>
            <person name="Williams K.H."/>
            <person name="Banfield J.F."/>
        </authorList>
    </citation>
    <scope>NUCLEOTIDE SEQUENCE [LARGE SCALE GENOMIC DNA]</scope>
</reference>
<comment type="caution">
    <text evidence="2">The sequence shown here is derived from an EMBL/GenBank/DDBJ whole genome shotgun (WGS) entry which is preliminary data.</text>
</comment>
<sequence>MAKDKFTAVWVSHSSISDFLKCPKAYFYNNVYRRSESGHKIKIMQPSFALGQAVHTVLEQLSTLPTSERFKESLIAVYERQWEKVSGTKGGFVSSEQEARYKERGADMLRKVMENPGPLKNLAVKINMDLPYFWLSEEDNLILCGKIDWLEYNQADDSVRIIDFKTGRTDEPDDSLQLSIYFLLAQNCQRRKVAGMSYWYLERNATPSEVSLPDATAAHEKILEIAKKIKLARQLEIYKCPQKDGCSACKPFEKVIAGWGEFIGVDDYNQDIFILPDEPVEGKEESTVL</sequence>
<dbReference type="SUPFAM" id="SSF52980">
    <property type="entry name" value="Restriction endonuclease-like"/>
    <property type="match status" value="1"/>
</dbReference>
<dbReference type="InterPro" id="IPR011604">
    <property type="entry name" value="PDDEXK-like_dom_sf"/>
</dbReference>
<dbReference type="Proteomes" id="UP000034543">
    <property type="component" value="Unassembled WGS sequence"/>
</dbReference>
<feature type="domain" description="PD-(D/E)XK endonuclease-like" evidence="1">
    <location>
        <begin position="11"/>
        <end position="249"/>
    </location>
</feature>
<name>A0A0G1ES20_9BACT</name>
<accession>A0A0G1ES20</accession>
<dbReference type="EMBL" id="LCFB01000004">
    <property type="protein sequence ID" value="KKS85866.1"/>
    <property type="molecule type" value="Genomic_DNA"/>
</dbReference>
<dbReference type="Gene3D" id="3.90.320.10">
    <property type="match status" value="1"/>
</dbReference>
<dbReference type="AlphaFoldDB" id="A0A0G1ES20"/>
<organism evidence="2 3">
    <name type="scientific">Candidatus Gottesmanbacteria bacterium GW2011_GWA1_43_11</name>
    <dbReference type="NCBI Taxonomy" id="1618436"/>
    <lineage>
        <taxon>Bacteria</taxon>
        <taxon>Candidatus Gottesmaniibacteriota</taxon>
    </lineage>
</organism>
<gene>
    <name evidence="2" type="ORF">UV59_C0004G0014</name>
</gene>
<protein>
    <recommendedName>
        <fullName evidence="1">PD-(D/E)XK endonuclease-like domain-containing protein</fullName>
    </recommendedName>
</protein>
<proteinExistence type="predicted"/>
<evidence type="ECO:0000259" key="1">
    <source>
        <dbReference type="Pfam" id="PF12705"/>
    </source>
</evidence>
<dbReference type="InterPro" id="IPR011335">
    <property type="entry name" value="Restrct_endonuc-II-like"/>
</dbReference>